<dbReference type="PROSITE" id="PS50928">
    <property type="entry name" value="ABC_TM1"/>
    <property type="match status" value="1"/>
</dbReference>
<evidence type="ECO:0000256" key="8">
    <source>
        <dbReference type="RuleBase" id="RU363032"/>
    </source>
</evidence>
<sequence length="299" mass="31994">MTPAGLKRLAQRGLVGFALALVLFIGGSAIFAPVLTPYDPTEVNLADKFAEPSAEHLLGCDHLGRDVVTRLLYGARTSLGSVMVIAGVILLLGFSVGATAGYVGGAVDSTLMRICDVFLTFPTFILAMFMIGVLGTGIVNVIIAIALTHWAWYARIIRSFVLSLKNREYVLAARVAGTGRFMTVARHVLPPVFAQLAILATLDIGHMMMHVSGLSFLGLGVTPPMAEWGVMIADARQFVWTHPELIMYPGLAIFLTVMAFNLLGDALRDALDPNTADHHVVDHAVSDPAPAHDGLLEAH</sequence>
<feature type="transmembrane region" description="Helical" evidence="8">
    <location>
        <begin position="79"/>
        <end position="103"/>
    </location>
</feature>
<dbReference type="NCBIfam" id="NF045474">
    <property type="entry name" value="Opp2C"/>
    <property type="match status" value="1"/>
</dbReference>
<feature type="transmembrane region" description="Helical" evidence="8">
    <location>
        <begin position="124"/>
        <end position="152"/>
    </location>
</feature>
<dbReference type="PANTHER" id="PTHR43386:SF1">
    <property type="entry name" value="D,D-DIPEPTIDE TRANSPORT SYSTEM PERMEASE PROTEIN DDPC-RELATED"/>
    <property type="match status" value="1"/>
</dbReference>
<keyword evidence="3" id="KW-1003">Cell membrane</keyword>
<feature type="transmembrane region" description="Helical" evidence="8">
    <location>
        <begin position="12"/>
        <end position="35"/>
    </location>
</feature>
<comment type="caution">
    <text evidence="10">The sequence shown here is derived from an EMBL/GenBank/DDBJ whole genome shotgun (WGS) entry which is preliminary data.</text>
</comment>
<keyword evidence="2 8" id="KW-0813">Transport</keyword>
<evidence type="ECO:0000313" key="10">
    <source>
        <dbReference type="EMBL" id="TVM31832.1"/>
    </source>
</evidence>
<dbReference type="InterPro" id="IPR050366">
    <property type="entry name" value="BP-dependent_transpt_permease"/>
</dbReference>
<protein>
    <submittedName>
        <fullName evidence="10">Nickel ABC transporter permease subunit NikC</fullName>
    </submittedName>
</protein>
<evidence type="ECO:0000313" key="11">
    <source>
        <dbReference type="Proteomes" id="UP000434052"/>
    </source>
</evidence>
<reference evidence="10 11" key="1">
    <citation type="submission" date="2018-06" db="EMBL/GenBank/DDBJ databases">
        <title>Complete genome of Desulfovibrio marinus P48SEP.</title>
        <authorList>
            <person name="Crispim J.S."/>
            <person name="Vidigal P.M.P."/>
            <person name="Silva L.C.F."/>
            <person name="Araujo L.C."/>
            <person name="Laguardia C.N."/>
            <person name="Dias R.S."/>
            <person name="Sousa M.P."/>
            <person name="Paula S.O."/>
            <person name="Silva C."/>
        </authorList>
    </citation>
    <scope>NUCLEOTIDE SEQUENCE [LARGE SCALE GENOMIC DNA]</scope>
    <source>
        <strain evidence="10 11">P48SEP</strain>
    </source>
</reference>
<keyword evidence="5 8" id="KW-1133">Transmembrane helix</keyword>
<feature type="domain" description="ABC transmembrane type-1" evidence="9">
    <location>
        <begin position="79"/>
        <end position="264"/>
    </location>
</feature>
<evidence type="ECO:0000256" key="6">
    <source>
        <dbReference type="ARBA" id="ARBA00023136"/>
    </source>
</evidence>
<dbReference type="CDD" id="cd06261">
    <property type="entry name" value="TM_PBP2"/>
    <property type="match status" value="1"/>
</dbReference>
<dbReference type="RefSeq" id="WP_144306518.1">
    <property type="nucleotide sequence ID" value="NZ_QMIF01000013.1"/>
</dbReference>
<feature type="transmembrane region" description="Helical" evidence="8">
    <location>
        <begin position="184"/>
        <end position="202"/>
    </location>
</feature>
<evidence type="ECO:0000256" key="3">
    <source>
        <dbReference type="ARBA" id="ARBA00022475"/>
    </source>
</evidence>
<keyword evidence="4 8" id="KW-0812">Transmembrane</keyword>
<dbReference type="GO" id="GO:0071916">
    <property type="term" value="F:dipeptide transmembrane transporter activity"/>
    <property type="evidence" value="ECO:0007669"/>
    <property type="project" value="TreeGrafter"/>
</dbReference>
<dbReference type="Pfam" id="PF12911">
    <property type="entry name" value="OppC_N"/>
    <property type="match status" value="1"/>
</dbReference>
<accession>A0A6P1ZGN6</accession>
<dbReference type="InterPro" id="IPR035906">
    <property type="entry name" value="MetI-like_sf"/>
</dbReference>
<comment type="similarity">
    <text evidence="7">Belongs to the binding-protein-dependent transport system permease family. OppBC subfamily.</text>
</comment>
<evidence type="ECO:0000259" key="9">
    <source>
        <dbReference type="PROSITE" id="PS50928"/>
    </source>
</evidence>
<evidence type="ECO:0000256" key="7">
    <source>
        <dbReference type="ARBA" id="ARBA00024202"/>
    </source>
</evidence>
<evidence type="ECO:0000256" key="2">
    <source>
        <dbReference type="ARBA" id="ARBA00022448"/>
    </source>
</evidence>
<dbReference type="EMBL" id="QMIF01000013">
    <property type="protein sequence ID" value="TVM31832.1"/>
    <property type="molecule type" value="Genomic_DNA"/>
</dbReference>
<dbReference type="OrthoDB" id="9783218at2"/>
<evidence type="ECO:0000256" key="4">
    <source>
        <dbReference type="ARBA" id="ARBA00022692"/>
    </source>
</evidence>
<dbReference type="PANTHER" id="PTHR43386">
    <property type="entry name" value="OLIGOPEPTIDE TRANSPORT SYSTEM PERMEASE PROTEIN APPC"/>
    <property type="match status" value="1"/>
</dbReference>
<evidence type="ECO:0000256" key="5">
    <source>
        <dbReference type="ARBA" id="ARBA00022989"/>
    </source>
</evidence>
<dbReference type="Proteomes" id="UP000434052">
    <property type="component" value="Unassembled WGS sequence"/>
</dbReference>
<dbReference type="Pfam" id="PF00528">
    <property type="entry name" value="BPD_transp_1"/>
    <property type="match status" value="1"/>
</dbReference>
<keyword evidence="6 8" id="KW-0472">Membrane</keyword>
<organism evidence="10 11">
    <name type="scientific">Oceanidesulfovibrio marinus</name>
    <dbReference type="NCBI Taxonomy" id="370038"/>
    <lineage>
        <taxon>Bacteria</taxon>
        <taxon>Pseudomonadati</taxon>
        <taxon>Thermodesulfobacteriota</taxon>
        <taxon>Desulfovibrionia</taxon>
        <taxon>Desulfovibrionales</taxon>
        <taxon>Desulfovibrionaceae</taxon>
        <taxon>Oceanidesulfovibrio</taxon>
    </lineage>
</organism>
<dbReference type="GO" id="GO:0005886">
    <property type="term" value="C:plasma membrane"/>
    <property type="evidence" value="ECO:0007669"/>
    <property type="project" value="UniProtKB-SubCell"/>
</dbReference>
<feature type="transmembrane region" description="Helical" evidence="8">
    <location>
        <begin position="245"/>
        <end position="263"/>
    </location>
</feature>
<proteinExistence type="inferred from homology"/>
<name>A0A6P1ZGN6_9BACT</name>
<dbReference type="SUPFAM" id="SSF161098">
    <property type="entry name" value="MetI-like"/>
    <property type="match status" value="1"/>
</dbReference>
<dbReference type="AlphaFoldDB" id="A0A6P1ZGN6"/>
<gene>
    <name evidence="10" type="ORF">DQK91_16605</name>
</gene>
<dbReference type="InterPro" id="IPR025966">
    <property type="entry name" value="OppC_N"/>
</dbReference>
<dbReference type="InterPro" id="IPR053385">
    <property type="entry name" value="ABC_transport_permease"/>
</dbReference>
<evidence type="ECO:0000256" key="1">
    <source>
        <dbReference type="ARBA" id="ARBA00004651"/>
    </source>
</evidence>
<dbReference type="NCBIfam" id="NF007738">
    <property type="entry name" value="PRK10417.1"/>
    <property type="match status" value="1"/>
</dbReference>
<comment type="subcellular location">
    <subcellularLocation>
        <location evidence="1 8">Cell membrane</location>
        <topology evidence="1 8">Multi-pass membrane protein</topology>
    </subcellularLocation>
</comment>
<dbReference type="Gene3D" id="1.10.3720.10">
    <property type="entry name" value="MetI-like"/>
    <property type="match status" value="1"/>
</dbReference>
<dbReference type="InterPro" id="IPR000515">
    <property type="entry name" value="MetI-like"/>
</dbReference>